<protein>
    <submittedName>
        <fullName evidence="11">TonB-dependent receptor</fullName>
    </submittedName>
</protein>
<dbReference type="InterPro" id="IPR036942">
    <property type="entry name" value="Beta-barrel_TonB_sf"/>
</dbReference>
<dbReference type="PANTHER" id="PTHR30069">
    <property type="entry name" value="TONB-DEPENDENT OUTER MEMBRANE RECEPTOR"/>
    <property type="match status" value="1"/>
</dbReference>
<dbReference type="RefSeq" id="WP_134435410.1">
    <property type="nucleotide sequence ID" value="NZ_SOML01000001.1"/>
</dbReference>
<dbReference type="OrthoDB" id="9762903at2"/>
<dbReference type="Gene3D" id="2.40.170.20">
    <property type="entry name" value="TonB-dependent receptor, beta-barrel domain"/>
    <property type="match status" value="1"/>
</dbReference>
<dbReference type="Proteomes" id="UP000297861">
    <property type="component" value="Unassembled WGS sequence"/>
</dbReference>
<accession>A0A4Y8L8Q9</accession>
<keyword evidence="5 9" id="KW-0732">Signal</keyword>
<sequence length="686" mass="79012">MYCSNFKQRKILLTLTLIFISSVISAQSKLDSVQVLQEVKVTAKPFEEVIPVQSLSGKQLDNLSSHSVADALRYFAGTQIKDYGGVGGLKTVDVRNMGTHHVGVFYDGIELGNAQNGVTDLGKYSLDDMESLTMYNGQKSEIFQSAKDFAAASTIYMRTKKPQFKDSRKTNLLVRYKTMSINYHNPSFRWEQKINSNISYSLSSEYIKSNGEYKFRYKRLNQDKTVAYDTTATRWNSDIEAVRIESGLYGKVNNGFWDAKIYYYQSDRGAPGAIVENKFKDGYRQNDKNFFVQGFFTKEFTDKYKFQARGKYAFDYMHYVARDTTSILGEVVTEGAQSDDSYYQQEYYLSAVNMYSISPYWDVSLSTDFQYNRLNATRKGIQTKFSYPQRYTGLFSFATSFRTAKFKVLASVLGTYVHDEVRYNAKAGDKTEFTPALFISYKPFEEHDFNIRAFSKRIFRMPTFNDLYYTMVGSSSLRPEYMNQYDIGFTYGLPVSGGFLNFLRIQADAYYTSTKDKIVAAPTGNLFRWMMTNMGKVRGKGIETVVNAHMSVKKVDITANLNYTYSISEDYTKFSGLEMSSYGDQIPYTPWHSGSAIINAQYNKWNLNYSFIYVGKRYNGNVNNIPVNEIQPWYTHDLSLQKEFTFNGHKIKGTVEVNNLLNQQYEVIYNYPMPGRTFRFILSMEL</sequence>
<comment type="subcellular location">
    <subcellularLocation>
        <location evidence="1 8">Cell outer membrane</location>
        <topology evidence="1 8">Multi-pass membrane protein</topology>
    </subcellularLocation>
</comment>
<evidence type="ECO:0000256" key="7">
    <source>
        <dbReference type="ARBA" id="ARBA00023237"/>
    </source>
</evidence>
<dbReference type="InterPro" id="IPR039426">
    <property type="entry name" value="TonB-dep_rcpt-like"/>
</dbReference>
<evidence type="ECO:0000256" key="2">
    <source>
        <dbReference type="ARBA" id="ARBA00022448"/>
    </source>
</evidence>
<keyword evidence="3 8" id="KW-1134">Transmembrane beta strand</keyword>
<evidence type="ECO:0000256" key="9">
    <source>
        <dbReference type="SAM" id="SignalP"/>
    </source>
</evidence>
<organism evidence="11 12">
    <name type="scientific">Dysgonomonas capnocytophagoides</name>
    <dbReference type="NCBI Taxonomy" id="45254"/>
    <lineage>
        <taxon>Bacteria</taxon>
        <taxon>Pseudomonadati</taxon>
        <taxon>Bacteroidota</taxon>
        <taxon>Bacteroidia</taxon>
        <taxon>Bacteroidales</taxon>
        <taxon>Dysgonomonadaceae</taxon>
        <taxon>Dysgonomonas</taxon>
    </lineage>
</organism>
<evidence type="ECO:0000259" key="10">
    <source>
        <dbReference type="Pfam" id="PF07715"/>
    </source>
</evidence>
<keyword evidence="12" id="KW-1185">Reference proteome</keyword>
<keyword evidence="4 8" id="KW-0812">Transmembrane</keyword>
<evidence type="ECO:0000256" key="3">
    <source>
        <dbReference type="ARBA" id="ARBA00022452"/>
    </source>
</evidence>
<proteinExistence type="inferred from homology"/>
<evidence type="ECO:0000256" key="8">
    <source>
        <dbReference type="PROSITE-ProRule" id="PRU01360"/>
    </source>
</evidence>
<evidence type="ECO:0000313" key="11">
    <source>
        <dbReference type="EMBL" id="TFD99019.1"/>
    </source>
</evidence>
<dbReference type="GO" id="GO:0015344">
    <property type="term" value="F:siderophore uptake transmembrane transporter activity"/>
    <property type="evidence" value="ECO:0007669"/>
    <property type="project" value="TreeGrafter"/>
</dbReference>
<evidence type="ECO:0000256" key="4">
    <source>
        <dbReference type="ARBA" id="ARBA00022692"/>
    </source>
</evidence>
<comment type="similarity">
    <text evidence="8">Belongs to the TonB-dependent receptor family.</text>
</comment>
<evidence type="ECO:0000256" key="6">
    <source>
        <dbReference type="ARBA" id="ARBA00023136"/>
    </source>
</evidence>
<dbReference type="Pfam" id="PF07715">
    <property type="entry name" value="Plug"/>
    <property type="match status" value="1"/>
</dbReference>
<comment type="caution">
    <text evidence="11">The sequence shown here is derived from an EMBL/GenBank/DDBJ whole genome shotgun (WGS) entry which is preliminary data.</text>
</comment>
<dbReference type="Gene3D" id="2.170.130.10">
    <property type="entry name" value="TonB-dependent receptor, plug domain"/>
    <property type="match status" value="1"/>
</dbReference>
<evidence type="ECO:0000313" key="12">
    <source>
        <dbReference type="Proteomes" id="UP000297861"/>
    </source>
</evidence>
<reference evidence="11 12" key="1">
    <citation type="submission" date="2019-03" db="EMBL/GenBank/DDBJ databases">
        <title>San Antonio Military Medical Center submission to MRSN (WRAIR), pending publication.</title>
        <authorList>
            <person name="Blyth D.M."/>
            <person name="Mccarthy S.L."/>
            <person name="Schall S.E."/>
            <person name="Stam J.A."/>
            <person name="Ong A.C."/>
            <person name="Mcgann P.T."/>
        </authorList>
    </citation>
    <scope>NUCLEOTIDE SEQUENCE [LARGE SCALE GENOMIC DNA]</scope>
    <source>
        <strain evidence="11 12">MRSN571793</strain>
    </source>
</reference>
<gene>
    <name evidence="11" type="ORF">E2605_02730</name>
</gene>
<dbReference type="GO" id="GO:0044718">
    <property type="term" value="P:siderophore transmembrane transport"/>
    <property type="evidence" value="ECO:0007669"/>
    <property type="project" value="TreeGrafter"/>
</dbReference>
<feature type="domain" description="TonB-dependent receptor plug" evidence="10">
    <location>
        <begin position="50"/>
        <end position="143"/>
    </location>
</feature>
<dbReference type="EMBL" id="SOML01000001">
    <property type="protein sequence ID" value="TFD99019.1"/>
    <property type="molecule type" value="Genomic_DNA"/>
</dbReference>
<dbReference type="AlphaFoldDB" id="A0A4Y8L8Q9"/>
<dbReference type="PROSITE" id="PS52016">
    <property type="entry name" value="TONB_DEPENDENT_REC_3"/>
    <property type="match status" value="1"/>
</dbReference>
<keyword evidence="7 8" id="KW-0998">Cell outer membrane</keyword>
<feature type="signal peptide" evidence="9">
    <location>
        <begin position="1"/>
        <end position="26"/>
    </location>
</feature>
<evidence type="ECO:0000256" key="5">
    <source>
        <dbReference type="ARBA" id="ARBA00022729"/>
    </source>
</evidence>
<feature type="chain" id="PRO_5021391516" evidence="9">
    <location>
        <begin position="27"/>
        <end position="686"/>
    </location>
</feature>
<keyword evidence="11" id="KW-0675">Receptor</keyword>
<keyword evidence="6 8" id="KW-0472">Membrane</keyword>
<dbReference type="STRING" id="1121485.GCA_000426485_00224"/>
<dbReference type="InterPro" id="IPR012910">
    <property type="entry name" value="Plug_dom"/>
</dbReference>
<dbReference type="PANTHER" id="PTHR30069:SF29">
    <property type="entry name" value="HEMOGLOBIN AND HEMOGLOBIN-HAPTOGLOBIN-BINDING PROTEIN 1-RELATED"/>
    <property type="match status" value="1"/>
</dbReference>
<dbReference type="SUPFAM" id="SSF56935">
    <property type="entry name" value="Porins"/>
    <property type="match status" value="1"/>
</dbReference>
<dbReference type="GO" id="GO:0009279">
    <property type="term" value="C:cell outer membrane"/>
    <property type="evidence" value="ECO:0007669"/>
    <property type="project" value="UniProtKB-SubCell"/>
</dbReference>
<dbReference type="InterPro" id="IPR037066">
    <property type="entry name" value="Plug_dom_sf"/>
</dbReference>
<name>A0A4Y8L8Q9_9BACT</name>
<keyword evidence="2 8" id="KW-0813">Transport</keyword>
<evidence type="ECO:0000256" key="1">
    <source>
        <dbReference type="ARBA" id="ARBA00004571"/>
    </source>
</evidence>